<evidence type="ECO:0000256" key="6">
    <source>
        <dbReference type="ARBA" id="ARBA00022723"/>
    </source>
</evidence>
<dbReference type="PANTHER" id="PTHR24286">
    <property type="entry name" value="CYTOCHROME P450 26"/>
    <property type="match status" value="1"/>
</dbReference>
<evidence type="ECO:0000256" key="12">
    <source>
        <dbReference type="PIRSR" id="PIRSR602401-1"/>
    </source>
</evidence>
<keyword evidence="9 12" id="KW-0408">Iron</keyword>
<reference evidence="15" key="2">
    <citation type="submission" date="2025-08" db="UniProtKB">
        <authorList>
            <consortium name="RefSeq"/>
        </authorList>
    </citation>
    <scope>IDENTIFICATION</scope>
    <source>
        <tissue evidence="15">Leaf</tissue>
    </source>
</reference>
<dbReference type="SMR" id="A0A1S4BZ63"/>
<dbReference type="PANTHER" id="PTHR24286:SF384">
    <property type="entry name" value="P450, PUTATIVE (EUROFUNG)-RELATED"/>
    <property type="match status" value="1"/>
</dbReference>
<dbReference type="PRINTS" id="PR00385">
    <property type="entry name" value="P450"/>
</dbReference>
<evidence type="ECO:0000256" key="2">
    <source>
        <dbReference type="ARBA" id="ARBA00004167"/>
    </source>
</evidence>
<dbReference type="GO" id="GO:0016712">
    <property type="term" value="F:oxidoreductase activity, acting on paired donors, with incorporation or reduction of molecular oxygen, reduced flavin or flavoprotein as one donor, and incorporation of one atom of oxygen"/>
    <property type="evidence" value="ECO:0007669"/>
    <property type="project" value="UniProtKB-ARBA"/>
</dbReference>
<dbReference type="AlphaFoldDB" id="A0A1S4BZ63"/>
<evidence type="ECO:0000313" key="14">
    <source>
        <dbReference type="Proteomes" id="UP000790787"/>
    </source>
</evidence>
<dbReference type="GO" id="GO:0004497">
    <property type="term" value="F:monooxygenase activity"/>
    <property type="evidence" value="ECO:0000318"/>
    <property type="project" value="GO_Central"/>
</dbReference>
<evidence type="ECO:0000256" key="4">
    <source>
        <dbReference type="ARBA" id="ARBA00022617"/>
    </source>
</evidence>
<evidence type="ECO:0000256" key="3">
    <source>
        <dbReference type="ARBA" id="ARBA00010617"/>
    </source>
</evidence>
<keyword evidence="10 13" id="KW-0503">Monooxygenase</keyword>
<name>A0A1S4BZ63_TOBAC</name>
<organism evidence="14 15">
    <name type="scientific">Nicotiana tabacum</name>
    <name type="common">Common tobacco</name>
    <dbReference type="NCBI Taxonomy" id="4097"/>
    <lineage>
        <taxon>Eukaryota</taxon>
        <taxon>Viridiplantae</taxon>
        <taxon>Streptophyta</taxon>
        <taxon>Embryophyta</taxon>
        <taxon>Tracheophyta</taxon>
        <taxon>Spermatophyta</taxon>
        <taxon>Magnoliopsida</taxon>
        <taxon>eudicotyledons</taxon>
        <taxon>Gunneridae</taxon>
        <taxon>Pentapetalae</taxon>
        <taxon>asterids</taxon>
        <taxon>lamiids</taxon>
        <taxon>Solanales</taxon>
        <taxon>Solanaceae</taxon>
        <taxon>Nicotianoideae</taxon>
        <taxon>Nicotianeae</taxon>
        <taxon>Nicotiana</taxon>
    </lineage>
</organism>
<keyword evidence="7" id="KW-1133">Transmembrane helix</keyword>
<dbReference type="Gene3D" id="1.10.630.10">
    <property type="entry name" value="Cytochrome P450"/>
    <property type="match status" value="1"/>
</dbReference>
<comment type="subcellular location">
    <subcellularLocation>
        <location evidence="2">Membrane</location>
        <topology evidence="2">Single-pass membrane protein</topology>
    </subcellularLocation>
</comment>
<dbReference type="InterPro" id="IPR017972">
    <property type="entry name" value="Cyt_P450_CS"/>
</dbReference>
<keyword evidence="14" id="KW-1185">Reference proteome</keyword>
<sequence>MDHFLLSIAITLAIIIKFLFKYSLAKPKEKLPLAPGTFGWPIIGETIEFLVSLRYGLVHEFVQKRTKKYKSNVFKTSLLGQNVAIFSGQEANKFIFNNGNKLVIGWRPSSIQKLFPSTSFVPIEHDTKRAQNVMSYFLNSQNVDSLISTMDIMSHLHLENYWKGKNEVIVYDLVKLFTFSLSTRVFMGIENSDKILNLYEKFNIFSRGLLVMDIKFPGTTFYKAMRAGKELRKEMKAIFEERRVELQENPDLPKVDVLTKVITEQDENGKYLTEVEMADKLFGFIVGGYDTTATTITLVMKYLKEKPEFFNGIMEEQNEIARNMMPRIVLCWDDIQKMRKTWSFVNEVLRDTPVVQGLFREAIEDITYNDFLVPKGWKIYLSFGVTQKNGEYFPNPTQFDPSRFEGNGQLVPYTSAPFGVGHKICPGREFARILILVFLHNVLKNFQWEAKDPSEKILWPYFLVPIPTAGYPVTLSTV</sequence>
<reference evidence="14" key="1">
    <citation type="journal article" date="2014" name="Nat. Commun.">
        <title>The tobacco genome sequence and its comparison with those of tomato and potato.</title>
        <authorList>
            <person name="Sierro N."/>
            <person name="Battey J.N."/>
            <person name="Ouadi S."/>
            <person name="Bakaher N."/>
            <person name="Bovet L."/>
            <person name="Willig A."/>
            <person name="Goepfert S."/>
            <person name="Peitsch M.C."/>
            <person name="Ivanov N.V."/>
        </authorList>
    </citation>
    <scope>NUCLEOTIDE SEQUENCE [LARGE SCALE GENOMIC DNA]</scope>
</reference>
<proteinExistence type="inferred from homology"/>
<dbReference type="RefSeq" id="XP_016494123.1">
    <property type="nucleotide sequence ID" value="XM_016638637.1"/>
</dbReference>
<dbReference type="Proteomes" id="UP000790787">
    <property type="component" value="Chromosome 1"/>
</dbReference>
<dbReference type="PRINTS" id="PR00463">
    <property type="entry name" value="EP450I"/>
</dbReference>
<comment type="cofactor">
    <cofactor evidence="1 12">
        <name>heme</name>
        <dbReference type="ChEBI" id="CHEBI:30413"/>
    </cofactor>
</comment>
<dbReference type="KEGG" id="nta:107813374"/>
<dbReference type="InterPro" id="IPR001128">
    <property type="entry name" value="Cyt_P450"/>
</dbReference>
<keyword evidence="5" id="KW-0812">Transmembrane</keyword>
<dbReference type="GO" id="GO:0016020">
    <property type="term" value="C:membrane"/>
    <property type="evidence" value="ECO:0007669"/>
    <property type="project" value="UniProtKB-SubCell"/>
</dbReference>
<evidence type="ECO:0000256" key="10">
    <source>
        <dbReference type="ARBA" id="ARBA00023033"/>
    </source>
</evidence>
<dbReference type="SUPFAM" id="SSF48264">
    <property type="entry name" value="Cytochrome P450"/>
    <property type="match status" value="1"/>
</dbReference>
<gene>
    <name evidence="15" type="primary">LOC107813374</name>
</gene>
<dbReference type="PaxDb" id="4097-A0A1S4BZ63"/>
<keyword evidence="8 13" id="KW-0560">Oxidoreductase</keyword>
<dbReference type="CDD" id="cd11043">
    <property type="entry name" value="CYP90-like"/>
    <property type="match status" value="1"/>
</dbReference>
<comment type="similarity">
    <text evidence="3 13">Belongs to the cytochrome P450 family.</text>
</comment>
<evidence type="ECO:0000313" key="15">
    <source>
        <dbReference type="RefSeq" id="XP_016494123.1"/>
    </source>
</evidence>
<evidence type="ECO:0000256" key="5">
    <source>
        <dbReference type="ARBA" id="ARBA00022692"/>
    </source>
</evidence>
<evidence type="ECO:0000256" key="1">
    <source>
        <dbReference type="ARBA" id="ARBA00001971"/>
    </source>
</evidence>
<evidence type="ECO:0000256" key="8">
    <source>
        <dbReference type="ARBA" id="ARBA00023002"/>
    </source>
</evidence>
<dbReference type="InterPro" id="IPR002401">
    <property type="entry name" value="Cyt_P450_E_grp-I"/>
</dbReference>
<evidence type="ECO:0000256" key="11">
    <source>
        <dbReference type="ARBA" id="ARBA00023136"/>
    </source>
</evidence>
<protein>
    <submittedName>
        <fullName evidence="15">Beta-amyrin 28-monooxygenase-like</fullName>
    </submittedName>
    <submittedName>
        <fullName evidence="15">Beta-amyrin 28-oxidase-like</fullName>
    </submittedName>
</protein>
<dbReference type="OrthoDB" id="1372046at2759"/>
<dbReference type="InterPro" id="IPR036396">
    <property type="entry name" value="Cyt_P450_sf"/>
</dbReference>
<dbReference type="STRING" id="4097.A0A1S4BZ63"/>
<dbReference type="PROSITE" id="PS00086">
    <property type="entry name" value="CYTOCHROME_P450"/>
    <property type="match status" value="1"/>
</dbReference>
<dbReference type="FunFam" id="1.10.630.10:FF:000022">
    <property type="entry name" value="Taxadiene 5-alpha hydroxylase"/>
    <property type="match status" value="1"/>
</dbReference>
<dbReference type="GO" id="GO:0020037">
    <property type="term" value="F:heme binding"/>
    <property type="evidence" value="ECO:0007669"/>
    <property type="project" value="InterPro"/>
</dbReference>
<dbReference type="GeneID" id="107813374"/>
<feature type="binding site" description="axial binding residue" evidence="12">
    <location>
        <position position="425"/>
    </location>
    <ligand>
        <name>heme</name>
        <dbReference type="ChEBI" id="CHEBI:30413"/>
    </ligand>
    <ligandPart>
        <name>Fe</name>
        <dbReference type="ChEBI" id="CHEBI:18248"/>
    </ligandPart>
</feature>
<evidence type="ECO:0000256" key="13">
    <source>
        <dbReference type="RuleBase" id="RU000461"/>
    </source>
</evidence>
<evidence type="ECO:0000256" key="9">
    <source>
        <dbReference type="ARBA" id="ARBA00023004"/>
    </source>
</evidence>
<keyword evidence="4 12" id="KW-0349">Heme</keyword>
<dbReference type="RefSeq" id="XP_016494123.1">
    <property type="nucleotide sequence ID" value="XM_016638637.2"/>
</dbReference>
<keyword evidence="6 12" id="KW-0479">Metal-binding</keyword>
<keyword evidence="11" id="KW-0472">Membrane</keyword>
<accession>A0A1S4BZ63</accession>
<dbReference type="GO" id="GO:0005506">
    <property type="term" value="F:iron ion binding"/>
    <property type="evidence" value="ECO:0007669"/>
    <property type="project" value="InterPro"/>
</dbReference>
<evidence type="ECO:0000256" key="7">
    <source>
        <dbReference type="ARBA" id="ARBA00022989"/>
    </source>
</evidence>
<dbReference type="Pfam" id="PF00067">
    <property type="entry name" value="p450"/>
    <property type="match status" value="1"/>
</dbReference>